<organism evidence="2 3">
    <name type="scientific">Halobacterium bonnevillei</name>
    <dbReference type="NCBI Taxonomy" id="2692200"/>
    <lineage>
        <taxon>Archaea</taxon>
        <taxon>Methanobacteriati</taxon>
        <taxon>Methanobacteriota</taxon>
        <taxon>Stenosarchaea group</taxon>
        <taxon>Halobacteria</taxon>
        <taxon>Halobacteriales</taxon>
        <taxon>Halobacteriaceae</taxon>
        <taxon>Halobacterium</taxon>
    </lineage>
</organism>
<dbReference type="InterPro" id="IPR016181">
    <property type="entry name" value="Acyl_CoA_acyltransferase"/>
</dbReference>
<dbReference type="Gene3D" id="3.40.630.30">
    <property type="match status" value="1"/>
</dbReference>
<evidence type="ECO:0000313" key="3">
    <source>
        <dbReference type="Proteomes" id="UP000471521"/>
    </source>
</evidence>
<feature type="non-terminal residue" evidence="2">
    <location>
        <position position="64"/>
    </location>
</feature>
<reference evidence="2 3" key="1">
    <citation type="submission" date="2019-12" db="EMBL/GenBank/DDBJ databases">
        <title>Isolation and characterization of three novel carbon monoxide-oxidizing members of Halobacteria from salione crusts and soils.</title>
        <authorList>
            <person name="Myers M.R."/>
            <person name="King G.M."/>
        </authorList>
    </citation>
    <scope>NUCLEOTIDE SEQUENCE [LARGE SCALE GENOMIC DNA]</scope>
    <source>
        <strain evidence="2 3">PCN9</strain>
    </source>
</reference>
<accession>A0A6B0SPM7</accession>
<evidence type="ECO:0000313" key="2">
    <source>
        <dbReference type="EMBL" id="MXR21581.1"/>
    </source>
</evidence>
<dbReference type="Pfam" id="PF00583">
    <property type="entry name" value="Acetyltransf_1"/>
    <property type="match status" value="1"/>
</dbReference>
<dbReference type="AlphaFoldDB" id="A0A6B0SPM7"/>
<feature type="domain" description="N-acetyltransferase" evidence="1">
    <location>
        <begin position="20"/>
        <end position="62"/>
    </location>
</feature>
<dbReference type="Proteomes" id="UP000471521">
    <property type="component" value="Unassembled WGS sequence"/>
</dbReference>
<gene>
    <name evidence="2" type="ORF">GRX66_13555</name>
</gene>
<dbReference type="SUPFAM" id="SSF55729">
    <property type="entry name" value="Acyl-CoA N-acyltransferases (Nat)"/>
    <property type="match status" value="1"/>
</dbReference>
<dbReference type="GO" id="GO:0016747">
    <property type="term" value="F:acyltransferase activity, transferring groups other than amino-acyl groups"/>
    <property type="evidence" value="ECO:0007669"/>
    <property type="project" value="InterPro"/>
</dbReference>
<dbReference type="InterPro" id="IPR000182">
    <property type="entry name" value="GNAT_dom"/>
</dbReference>
<keyword evidence="2" id="KW-0808">Transferase</keyword>
<dbReference type="EMBL" id="WUUU01000128">
    <property type="protein sequence ID" value="MXR21581.1"/>
    <property type="molecule type" value="Genomic_DNA"/>
</dbReference>
<evidence type="ECO:0000259" key="1">
    <source>
        <dbReference type="Pfam" id="PF00583"/>
    </source>
</evidence>
<keyword evidence="3" id="KW-1185">Reference proteome</keyword>
<sequence length="64" mass="6970">MRVVDGANLELAAETAERRIEGGTVVVADDDNRIVGALVAVPRDEGVHVEAIAVRRRRRAQGHR</sequence>
<comment type="caution">
    <text evidence="2">The sequence shown here is derived from an EMBL/GenBank/DDBJ whole genome shotgun (WGS) entry which is preliminary data.</text>
</comment>
<proteinExistence type="predicted"/>
<protein>
    <submittedName>
        <fullName evidence="2">N-acetyltransferase</fullName>
    </submittedName>
</protein>
<name>A0A6B0SPM7_9EURY</name>